<evidence type="ECO:0000256" key="10">
    <source>
        <dbReference type="PROSITE-ProRule" id="PRU10141"/>
    </source>
</evidence>
<comment type="catalytic activity">
    <reaction evidence="12">
        <text>L-threonyl-[protein] + ATP = O-phospho-L-threonyl-[protein] + ADP + H(+)</text>
        <dbReference type="Rhea" id="RHEA:46608"/>
        <dbReference type="Rhea" id="RHEA-COMP:11060"/>
        <dbReference type="Rhea" id="RHEA-COMP:11605"/>
        <dbReference type="ChEBI" id="CHEBI:15378"/>
        <dbReference type="ChEBI" id="CHEBI:30013"/>
        <dbReference type="ChEBI" id="CHEBI:30616"/>
        <dbReference type="ChEBI" id="CHEBI:61977"/>
        <dbReference type="ChEBI" id="CHEBI:456216"/>
        <dbReference type="EC" id="2.7.11.24"/>
    </reaction>
</comment>
<dbReference type="Gene3D" id="1.10.510.10">
    <property type="entry name" value="Transferase(Phosphotransferase) domain 1"/>
    <property type="match status" value="1"/>
</dbReference>
<evidence type="ECO:0000256" key="5">
    <source>
        <dbReference type="ARBA" id="ARBA00022741"/>
    </source>
</evidence>
<dbReference type="AlphaFoldDB" id="A0AAW0D004"/>
<feature type="binding site" evidence="10">
    <location>
        <position position="59"/>
    </location>
    <ligand>
        <name>ATP</name>
        <dbReference type="ChEBI" id="CHEBI:30616"/>
    </ligand>
</feature>
<comment type="subcellular location">
    <subcellularLocation>
        <location evidence="2">Nucleus</location>
    </subcellularLocation>
</comment>
<accession>A0AAW0D004</accession>
<reference evidence="14 15" key="1">
    <citation type="journal article" date="2024" name="J Genomics">
        <title>Draft genome sequencing and assembly of Favolaschia claudopus CIRM-BRFM 2984 isolated from oak limbs.</title>
        <authorList>
            <person name="Navarro D."/>
            <person name="Drula E."/>
            <person name="Chaduli D."/>
            <person name="Cazenave R."/>
            <person name="Ahrendt S."/>
            <person name="Wang J."/>
            <person name="Lipzen A."/>
            <person name="Daum C."/>
            <person name="Barry K."/>
            <person name="Grigoriev I.V."/>
            <person name="Favel A."/>
            <person name="Rosso M.N."/>
            <person name="Martin F."/>
        </authorList>
    </citation>
    <scope>NUCLEOTIDE SEQUENCE [LARGE SCALE GENOMIC DNA]</scope>
    <source>
        <strain evidence="14 15">CIRM-BRFM 2984</strain>
    </source>
</reference>
<dbReference type="GO" id="GO:0005524">
    <property type="term" value="F:ATP binding"/>
    <property type="evidence" value="ECO:0007669"/>
    <property type="project" value="UniProtKB-UniRule"/>
</dbReference>
<dbReference type="Gene3D" id="3.30.200.20">
    <property type="entry name" value="Phosphorylase Kinase, domain 1"/>
    <property type="match status" value="1"/>
</dbReference>
<protein>
    <recommendedName>
        <fullName evidence="12">Mitogen-activated protein kinase</fullName>
        <ecNumber evidence="12">2.7.11.24</ecNumber>
    </recommendedName>
</protein>
<evidence type="ECO:0000256" key="11">
    <source>
        <dbReference type="RuleBase" id="RU000304"/>
    </source>
</evidence>
<evidence type="ECO:0000256" key="7">
    <source>
        <dbReference type="ARBA" id="ARBA00022840"/>
    </source>
</evidence>
<comment type="cofactor">
    <cofactor evidence="1 12">
        <name>Mg(2+)</name>
        <dbReference type="ChEBI" id="CHEBI:18420"/>
    </cofactor>
</comment>
<dbReference type="InterPro" id="IPR003527">
    <property type="entry name" value="MAP_kinase_CS"/>
</dbReference>
<dbReference type="GO" id="GO:0004707">
    <property type="term" value="F:MAP kinase activity"/>
    <property type="evidence" value="ECO:0007669"/>
    <property type="project" value="UniProtKB-EC"/>
</dbReference>
<keyword evidence="12" id="KW-0460">Magnesium</keyword>
<dbReference type="InterPro" id="IPR008352">
    <property type="entry name" value="MAPK_HOG-like"/>
</dbReference>
<evidence type="ECO:0000313" key="14">
    <source>
        <dbReference type="EMBL" id="KAK7044760.1"/>
    </source>
</evidence>
<sequence>MPDSTAAKKPAAAAAPAPRKVRFNVGTQYQVLDVVGEGAYGIVCSAVHRPSGRKVAIKKIAPFEHSMFCLRTLRELKLLKFLSEAGVSENIISILDIIKPPSIDAFKEVYLIQELMETDMHRVIRTQDLSDDHAQYFIYQTLRALKALHSADVIHRDLKPSNLLLNANCDLKVCDFGLARSVKTAEPSGTETGFMTEYVATRWYRAPEIMLTFKQYTKAIDVWSVGCILAEMLSGKPLFPGRDYHHQLTLILDVLGTPTLDEFYAITTRRSRDYIRALPFRKRRPFATLFPNANPLAIDFLTKTLTFDPKKRITCEDALAHPYLEAYHDPDDEPVAPPLDPEFFEFDLHKDDISREQLKELLYEEIMSFNPAPITA</sequence>
<dbReference type="PROSITE" id="PS50011">
    <property type="entry name" value="PROTEIN_KINASE_DOM"/>
    <property type="match status" value="1"/>
</dbReference>
<dbReference type="InterPro" id="IPR050117">
    <property type="entry name" value="MAPK"/>
</dbReference>
<dbReference type="PROSITE" id="PS00107">
    <property type="entry name" value="PROTEIN_KINASE_ATP"/>
    <property type="match status" value="1"/>
</dbReference>
<dbReference type="Pfam" id="PF00069">
    <property type="entry name" value="Pkinase"/>
    <property type="match status" value="1"/>
</dbReference>
<evidence type="ECO:0000256" key="4">
    <source>
        <dbReference type="ARBA" id="ARBA00022679"/>
    </source>
</evidence>
<proteinExistence type="inferred from homology"/>
<dbReference type="InterPro" id="IPR017441">
    <property type="entry name" value="Protein_kinase_ATP_BS"/>
</dbReference>
<organism evidence="14 15">
    <name type="scientific">Favolaschia claudopus</name>
    <dbReference type="NCBI Taxonomy" id="2862362"/>
    <lineage>
        <taxon>Eukaryota</taxon>
        <taxon>Fungi</taxon>
        <taxon>Dikarya</taxon>
        <taxon>Basidiomycota</taxon>
        <taxon>Agaricomycotina</taxon>
        <taxon>Agaricomycetes</taxon>
        <taxon>Agaricomycetidae</taxon>
        <taxon>Agaricales</taxon>
        <taxon>Marasmiineae</taxon>
        <taxon>Mycenaceae</taxon>
        <taxon>Favolaschia</taxon>
    </lineage>
</organism>
<keyword evidence="6 12" id="KW-0418">Kinase</keyword>
<dbReference type="PROSITE" id="PS00108">
    <property type="entry name" value="PROTEIN_KINASE_ST"/>
    <property type="match status" value="1"/>
</dbReference>
<comment type="activity regulation">
    <text evidence="12">Activated by threonine and tyrosine phosphorylation.</text>
</comment>
<dbReference type="FunFam" id="3.30.200.20:FF:000073">
    <property type="entry name" value="Mitogen-activated protein kinase"/>
    <property type="match status" value="1"/>
</dbReference>
<evidence type="ECO:0000313" key="15">
    <source>
        <dbReference type="Proteomes" id="UP001362999"/>
    </source>
</evidence>
<keyword evidence="5 10" id="KW-0547">Nucleotide-binding</keyword>
<evidence type="ECO:0000256" key="1">
    <source>
        <dbReference type="ARBA" id="ARBA00001946"/>
    </source>
</evidence>
<dbReference type="CDD" id="cd07849">
    <property type="entry name" value="STKc_ERK1_2_like"/>
    <property type="match status" value="1"/>
</dbReference>
<keyword evidence="3 11" id="KW-0723">Serine/threonine-protein kinase</keyword>
<evidence type="ECO:0000259" key="13">
    <source>
        <dbReference type="PROSITE" id="PS50011"/>
    </source>
</evidence>
<dbReference type="SUPFAM" id="SSF56112">
    <property type="entry name" value="Protein kinase-like (PK-like)"/>
    <property type="match status" value="1"/>
</dbReference>
<evidence type="ECO:0000256" key="12">
    <source>
        <dbReference type="RuleBase" id="RU361165"/>
    </source>
</evidence>
<dbReference type="EC" id="2.7.11.24" evidence="12"/>
<dbReference type="SMART" id="SM00220">
    <property type="entry name" value="S_TKc"/>
    <property type="match status" value="1"/>
</dbReference>
<dbReference type="EMBL" id="JAWWNJ010000011">
    <property type="protein sequence ID" value="KAK7044760.1"/>
    <property type="molecule type" value="Genomic_DNA"/>
</dbReference>
<dbReference type="InterPro" id="IPR011009">
    <property type="entry name" value="Kinase-like_dom_sf"/>
</dbReference>
<dbReference type="PANTHER" id="PTHR24055">
    <property type="entry name" value="MITOGEN-ACTIVATED PROTEIN KINASE"/>
    <property type="match status" value="1"/>
</dbReference>
<gene>
    <name evidence="14" type="ORF">R3P38DRAFT_2880707</name>
</gene>
<dbReference type="FunFam" id="1.10.510.10:FF:000040">
    <property type="entry name" value="Mitogen-activated protein kinase"/>
    <property type="match status" value="1"/>
</dbReference>
<dbReference type="GO" id="GO:0005634">
    <property type="term" value="C:nucleus"/>
    <property type="evidence" value="ECO:0007669"/>
    <property type="project" value="UniProtKB-SubCell"/>
</dbReference>
<comment type="caution">
    <text evidence="14">The sequence shown here is derived from an EMBL/GenBank/DDBJ whole genome shotgun (WGS) entry which is preliminary data.</text>
</comment>
<comment type="similarity">
    <text evidence="12">Belongs to the protein kinase superfamily. Ser/Thr protein kinase family. MAP kinase subfamily.</text>
</comment>
<keyword evidence="15" id="KW-1185">Reference proteome</keyword>
<evidence type="ECO:0000256" key="9">
    <source>
        <dbReference type="ARBA" id="ARBA00055111"/>
    </source>
</evidence>
<feature type="domain" description="Protein kinase" evidence="13">
    <location>
        <begin position="29"/>
        <end position="324"/>
    </location>
</feature>
<name>A0AAW0D004_9AGAR</name>
<dbReference type="PROSITE" id="PS01351">
    <property type="entry name" value="MAPK"/>
    <property type="match status" value="1"/>
</dbReference>
<keyword evidence="7 10" id="KW-0067">ATP-binding</keyword>
<keyword evidence="4 12" id="KW-0808">Transferase</keyword>
<comment type="function">
    <text evidence="9">Responds to activation by environmental stress by phosphorylating downstream targets.</text>
</comment>
<evidence type="ECO:0000256" key="3">
    <source>
        <dbReference type="ARBA" id="ARBA00022527"/>
    </source>
</evidence>
<dbReference type="Proteomes" id="UP001362999">
    <property type="component" value="Unassembled WGS sequence"/>
</dbReference>
<evidence type="ECO:0000256" key="8">
    <source>
        <dbReference type="ARBA" id="ARBA00023242"/>
    </source>
</evidence>
<dbReference type="InterPro" id="IPR000719">
    <property type="entry name" value="Prot_kinase_dom"/>
</dbReference>
<evidence type="ECO:0000256" key="2">
    <source>
        <dbReference type="ARBA" id="ARBA00004123"/>
    </source>
</evidence>
<dbReference type="InterPro" id="IPR008271">
    <property type="entry name" value="Ser/Thr_kinase_AS"/>
</dbReference>
<evidence type="ECO:0000256" key="6">
    <source>
        <dbReference type="ARBA" id="ARBA00022777"/>
    </source>
</evidence>
<keyword evidence="8" id="KW-0539">Nucleus</keyword>
<dbReference type="PRINTS" id="PR01773">
    <property type="entry name" value="P38MAPKINASE"/>
</dbReference>